<proteinExistence type="predicted"/>
<evidence type="ECO:0000313" key="1">
    <source>
        <dbReference type="EMBL" id="MBW0516835.1"/>
    </source>
</evidence>
<reference evidence="1" key="1">
    <citation type="submission" date="2021-03" db="EMBL/GenBank/DDBJ databases">
        <title>Draft genome sequence of rust myrtle Austropuccinia psidii MF-1, a brazilian biotype.</title>
        <authorList>
            <person name="Quecine M.C."/>
            <person name="Pachon D.M.R."/>
            <person name="Bonatelli M.L."/>
            <person name="Correr F.H."/>
            <person name="Franceschini L.M."/>
            <person name="Leite T.F."/>
            <person name="Margarido G.R.A."/>
            <person name="Almeida C.A."/>
            <person name="Ferrarezi J.A."/>
            <person name="Labate C.A."/>
        </authorList>
    </citation>
    <scope>NUCLEOTIDE SEQUENCE</scope>
    <source>
        <strain evidence="1">MF-1</strain>
    </source>
</reference>
<organism evidence="1 2">
    <name type="scientific">Austropuccinia psidii MF-1</name>
    <dbReference type="NCBI Taxonomy" id="1389203"/>
    <lineage>
        <taxon>Eukaryota</taxon>
        <taxon>Fungi</taxon>
        <taxon>Dikarya</taxon>
        <taxon>Basidiomycota</taxon>
        <taxon>Pucciniomycotina</taxon>
        <taxon>Pucciniomycetes</taxon>
        <taxon>Pucciniales</taxon>
        <taxon>Sphaerophragmiaceae</taxon>
        <taxon>Austropuccinia</taxon>
    </lineage>
</organism>
<gene>
    <name evidence="1" type="ORF">O181_056550</name>
</gene>
<evidence type="ECO:0000313" key="2">
    <source>
        <dbReference type="Proteomes" id="UP000765509"/>
    </source>
</evidence>
<protein>
    <submittedName>
        <fullName evidence="1">Uncharacterized protein</fullName>
    </submittedName>
</protein>
<comment type="caution">
    <text evidence="1">The sequence shown here is derived from an EMBL/GenBank/DDBJ whole genome shotgun (WGS) entry which is preliminary data.</text>
</comment>
<accession>A0A9Q3HW75</accession>
<dbReference type="AlphaFoldDB" id="A0A9Q3HW75"/>
<dbReference type="Proteomes" id="UP000765509">
    <property type="component" value="Unassembled WGS sequence"/>
</dbReference>
<sequence length="136" mass="15519">MSPVDLRSLGAPKNLKENKAGLLRTRIPWIGHHGEWKDPQGKTSHNGIHLPIQQAPQTRGLVSACDSNQSTSMTAKYHKPMVKPRYHQNMELIQISSKGLKQKRKPITFQIPKSHHHRTRNNKVVAEHQPYFSPLI</sequence>
<name>A0A9Q3HW75_9BASI</name>
<keyword evidence="2" id="KW-1185">Reference proteome</keyword>
<dbReference type="EMBL" id="AVOT02025512">
    <property type="protein sequence ID" value="MBW0516835.1"/>
    <property type="molecule type" value="Genomic_DNA"/>
</dbReference>